<name>A0A9Q0R1U5_9MAGN</name>
<accession>A0A9Q0R1U5</accession>
<gene>
    <name evidence="7" type="ORF">NE237_010667</name>
</gene>
<organism evidence="7 8">
    <name type="scientific">Protea cynaroides</name>
    <dbReference type="NCBI Taxonomy" id="273540"/>
    <lineage>
        <taxon>Eukaryota</taxon>
        <taxon>Viridiplantae</taxon>
        <taxon>Streptophyta</taxon>
        <taxon>Embryophyta</taxon>
        <taxon>Tracheophyta</taxon>
        <taxon>Spermatophyta</taxon>
        <taxon>Magnoliopsida</taxon>
        <taxon>Proteales</taxon>
        <taxon>Proteaceae</taxon>
        <taxon>Protea</taxon>
    </lineage>
</organism>
<protein>
    <recommendedName>
        <fullName evidence="6">E3 ubiquitin-protein ligase APD1-4 N-terminal domain-containing protein</fullName>
    </recommendedName>
</protein>
<comment type="caution">
    <text evidence="7">The sequence shown here is derived from an EMBL/GenBank/DDBJ whole genome shotgun (WGS) entry which is preliminary data.</text>
</comment>
<feature type="domain" description="E3 ubiquitin-protein ligase APD1-4 N-terminal" evidence="6">
    <location>
        <begin position="29"/>
        <end position="90"/>
    </location>
</feature>
<dbReference type="Proteomes" id="UP001141806">
    <property type="component" value="Unassembled WGS sequence"/>
</dbReference>
<dbReference type="GO" id="GO:0061630">
    <property type="term" value="F:ubiquitin protein ligase activity"/>
    <property type="evidence" value="ECO:0007669"/>
    <property type="project" value="TreeGrafter"/>
</dbReference>
<keyword evidence="1" id="KW-0479">Metal-binding</keyword>
<dbReference type="Pfam" id="PF16040">
    <property type="entry name" value="APD1-4_N"/>
    <property type="match status" value="1"/>
</dbReference>
<feature type="chain" id="PRO_5040268026" description="E3 ubiquitin-protein ligase APD1-4 N-terminal domain-containing protein" evidence="5">
    <location>
        <begin position="26"/>
        <end position="205"/>
    </location>
</feature>
<dbReference type="GO" id="GO:0008270">
    <property type="term" value="F:zinc ion binding"/>
    <property type="evidence" value="ECO:0007669"/>
    <property type="project" value="UniProtKB-KW"/>
</dbReference>
<proteinExistence type="predicted"/>
<evidence type="ECO:0000259" key="6">
    <source>
        <dbReference type="Pfam" id="PF16040"/>
    </source>
</evidence>
<evidence type="ECO:0000256" key="5">
    <source>
        <dbReference type="SAM" id="SignalP"/>
    </source>
</evidence>
<dbReference type="AlphaFoldDB" id="A0A9Q0R1U5"/>
<dbReference type="GO" id="GO:0016567">
    <property type="term" value="P:protein ubiquitination"/>
    <property type="evidence" value="ECO:0007669"/>
    <property type="project" value="TreeGrafter"/>
</dbReference>
<evidence type="ECO:0000313" key="7">
    <source>
        <dbReference type="EMBL" id="KAJ4979887.1"/>
    </source>
</evidence>
<evidence type="ECO:0000256" key="2">
    <source>
        <dbReference type="ARBA" id="ARBA00022771"/>
    </source>
</evidence>
<dbReference type="EMBL" id="JAMYWD010000002">
    <property type="protein sequence ID" value="KAJ4979887.1"/>
    <property type="molecule type" value="Genomic_DNA"/>
</dbReference>
<dbReference type="PANTHER" id="PTHR46858:SF6">
    <property type="entry name" value="LIGASE, PUTATIVE-RELATED"/>
    <property type="match status" value="1"/>
</dbReference>
<dbReference type="InterPro" id="IPR032008">
    <property type="entry name" value="APD1-4_N"/>
</dbReference>
<keyword evidence="8" id="KW-1185">Reference proteome</keyword>
<feature type="signal peptide" evidence="5">
    <location>
        <begin position="1"/>
        <end position="25"/>
    </location>
</feature>
<keyword evidence="3" id="KW-0862">Zinc</keyword>
<sequence length="205" mass="23428">MDIMGLFIWCLGLFIFVEHIQVIDSAKKGAVLHGFAEKPELSLETNWNVSKKLVVGSKHQKGFSLWLNKGSRIQVRCEVPVGNSSDFLVVLSKDNGEEEYIIEEDDMYSIHLLNMNPRSIIGTSEQSTEVERLRLQFTEMEVEPNACHDTLTQAIVELQSKLRAAENAKEVADADREKYRDYSMLHKEKIIVKQNQIDELAPTNY</sequence>
<reference evidence="7" key="1">
    <citation type="journal article" date="2023" name="Plant J.">
        <title>The genome of the king protea, Protea cynaroides.</title>
        <authorList>
            <person name="Chang J."/>
            <person name="Duong T.A."/>
            <person name="Schoeman C."/>
            <person name="Ma X."/>
            <person name="Roodt D."/>
            <person name="Barker N."/>
            <person name="Li Z."/>
            <person name="Van de Peer Y."/>
            <person name="Mizrachi E."/>
        </authorList>
    </citation>
    <scope>NUCLEOTIDE SEQUENCE</scope>
    <source>
        <tissue evidence="7">Young leaves</tissue>
    </source>
</reference>
<evidence type="ECO:0000256" key="1">
    <source>
        <dbReference type="ARBA" id="ARBA00022723"/>
    </source>
</evidence>
<evidence type="ECO:0000256" key="3">
    <source>
        <dbReference type="ARBA" id="ARBA00022833"/>
    </source>
</evidence>
<evidence type="ECO:0000313" key="8">
    <source>
        <dbReference type="Proteomes" id="UP001141806"/>
    </source>
</evidence>
<keyword evidence="2" id="KW-0863">Zinc-finger</keyword>
<feature type="coiled-coil region" evidence="4">
    <location>
        <begin position="148"/>
        <end position="175"/>
    </location>
</feature>
<dbReference type="PANTHER" id="PTHR46858">
    <property type="entry name" value="OS05G0521000 PROTEIN"/>
    <property type="match status" value="1"/>
</dbReference>
<keyword evidence="4" id="KW-0175">Coiled coil</keyword>
<evidence type="ECO:0000256" key="4">
    <source>
        <dbReference type="SAM" id="Coils"/>
    </source>
</evidence>
<keyword evidence="5" id="KW-0732">Signal</keyword>